<reference evidence="1" key="1">
    <citation type="submission" date="2020-11" db="EMBL/GenBank/DDBJ databases">
        <authorList>
            <consortium name="DOE Joint Genome Institute"/>
            <person name="Ahrendt S."/>
            <person name="Riley R."/>
            <person name="Andreopoulos W."/>
            <person name="LaButti K."/>
            <person name="Pangilinan J."/>
            <person name="Ruiz-duenas F.J."/>
            <person name="Barrasa J.M."/>
            <person name="Sanchez-Garcia M."/>
            <person name="Camarero S."/>
            <person name="Miyauchi S."/>
            <person name="Serrano A."/>
            <person name="Linde D."/>
            <person name="Babiker R."/>
            <person name="Drula E."/>
            <person name="Ayuso-Fernandez I."/>
            <person name="Pacheco R."/>
            <person name="Padilla G."/>
            <person name="Ferreira P."/>
            <person name="Barriuso J."/>
            <person name="Kellner H."/>
            <person name="Castanera R."/>
            <person name="Alfaro M."/>
            <person name="Ramirez L."/>
            <person name="Pisabarro A.G."/>
            <person name="Kuo A."/>
            <person name="Tritt A."/>
            <person name="Lipzen A."/>
            <person name="He G."/>
            <person name="Yan M."/>
            <person name="Ng V."/>
            <person name="Cullen D."/>
            <person name="Martin F."/>
            <person name="Rosso M.-N."/>
            <person name="Henrissat B."/>
            <person name="Hibbett D."/>
            <person name="Martinez A.T."/>
            <person name="Grigoriev I.V."/>
        </authorList>
    </citation>
    <scope>NUCLEOTIDE SEQUENCE</scope>
    <source>
        <strain evidence="1">AH 44721</strain>
    </source>
</reference>
<protein>
    <submittedName>
        <fullName evidence="1">Uncharacterized protein</fullName>
    </submittedName>
</protein>
<dbReference type="EMBL" id="JADNYJ010000128">
    <property type="protein sequence ID" value="KAF8881824.1"/>
    <property type="molecule type" value="Genomic_DNA"/>
</dbReference>
<comment type="caution">
    <text evidence="1">The sequence shown here is derived from an EMBL/GenBank/DDBJ whole genome shotgun (WGS) entry which is preliminary data.</text>
</comment>
<name>A0A9P5THK4_GYMJU</name>
<dbReference type="OrthoDB" id="2851338at2759"/>
<dbReference type="AlphaFoldDB" id="A0A9P5THK4"/>
<dbReference type="SUPFAM" id="SSF54909">
    <property type="entry name" value="Dimeric alpha+beta barrel"/>
    <property type="match status" value="2"/>
</dbReference>
<evidence type="ECO:0000313" key="1">
    <source>
        <dbReference type="EMBL" id="KAF8881824.1"/>
    </source>
</evidence>
<dbReference type="Proteomes" id="UP000724874">
    <property type="component" value="Unassembled WGS sequence"/>
</dbReference>
<proteinExistence type="predicted"/>
<evidence type="ECO:0000313" key="2">
    <source>
        <dbReference type="Proteomes" id="UP000724874"/>
    </source>
</evidence>
<gene>
    <name evidence="1" type="ORF">CPB84DRAFT_1851451</name>
</gene>
<organism evidence="1 2">
    <name type="scientific">Gymnopilus junonius</name>
    <name type="common">Spectacular rustgill mushroom</name>
    <name type="synonym">Gymnopilus spectabilis subsp. junonius</name>
    <dbReference type="NCBI Taxonomy" id="109634"/>
    <lineage>
        <taxon>Eukaryota</taxon>
        <taxon>Fungi</taxon>
        <taxon>Dikarya</taxon>
        <taxon>Basidiomycota</taxon>
        <taxon>Agaricomycotina</taxon>
        <taxon>Agaricomycetes</taxon>
        <taxon>Agaricomycetidae</taxon>
        <taxon>Agaricales</taxon>
        <taxon>Agaricineae</taxon>
        <taxon>Hymenogastraceae</taxon>
        <taxon>Gymnopilus</taxon>
    </lineage>
</organism>
<sequence>MAEDLGLLFVFGEPAPDATEDEFNDWYDNEHAPLRLTVEGFHNALRYKATDSQTPSWLTLYDLASASVAKSEPYKALAAKASAREKALVPRLATLDRRIYELISTRSRPDLPATALPGKYILVVCMLVSPAVDEDFNKWYEEEHIDAIAKTLSWQRCRRYKLVDRVELTGKIDPAKKIHNYLAVHEFDSNDYNTTPEFIAAVSTPWSKKIRESVDDRYLRNFGLYKTIQKS</sequence>
<keyword evidence="2" id="KW-1185">Reference proteome</keyword>
<dbReference type="InterPro" id="IPR011008">
    <property type="entry name" value="Dimeric_a/b-barrel"/>
</dbReference>
<accession>A0A9P5THK4</accession>